<keyword evidence="6" id="KW-0963">Cytoplasm</keyword>
<comment type="similarity">
    <text evidence="4">Belongs to the CRBN family.</text>
</comment>
<evidence type="ECO:0000259" key="16">
    <source>
        <dbReference type="PROSITE" id="PS51787"/>
    </source>
</evidence>
<feature type="compositionally biased region" description="Acidic residues" evidence="15">
    <location>
        <begin position="18"/>
        <end position="30"/>
    </location>
</feature>
<evidence type="ECO:0000256" key="14">
    <source>
        <dbReference type="ARBA" id="ARBA00046796"/>
    </source>
</evidence>
<comment type="function">
    <text evidence="13">Substrate recognition component of a DCX (DDB1-CUL4-X-box) E3 protein ligase complex that mediates the ubiquitination and subsequent proteasomal degradation of target proteins. Has an essential role in mediating growth by negatively regulating insulin signaling. It also has a role in maintaining presynaptic function in the neuromuscular junction synapses of third-instar larvae.</text>
</comment>
<dbReference type="InterPro" id="IPR034750">
    <property type="entry name" value="CULT"/>
</dbReference>
<dbReference type="PANTHER" id="PTHR14255:SF4">
    <property type="entry name" value="PROTEIN CEREBLON"/>
    <property type="match status" value="1"/>
</dbReference>
<accession>A0ABM1BXU7</accession>
<feature type="region of interest" description="Disordered" evidence="15">
    <location>
        <begin position="12"/>
        <end position="52"/>
    </location>
</feature>
<feature type="domain" description="CULT" evidence="17">
    <location>
        <begin position="332"/>
        <end position="441"/>
    </location>
</feature>
<evidence type="ECO:0000256" key="7">
    <source>
        <dbReference type="ARBA" id="ARBA00022723"/>
    </source>
</evidence>
<evidence type="ECO:0000256" key="13">
    <source>
        <dbReference type="ARBA" id="ARBA00046075"/>
    </source>
</evidence>
<sequence>MEDERRIISLVEYHMHDEDSESSDREDDGISSEGEIMAKGDKKSKNPNVSYDTSLPAQHTYLGNDLEELSGRTLLDDDSCQSLPLLPLPGIVLIPGQTLPLQLFEPSAVSMVKRIIEKDRTLGIVNQHQSPSADVACIGTTAEIRSYIERADEDIRLSTIRLKAEGRQRFQVIETRRQIDGVLMGKVRILPEITLDDPGEGARLHCLDRFRTLPLSTPEHMKVKEQGSIADSTLFKSLVRGKYDKFDFANYTRWPRWVYQQYDTHLLVQRIKQELEKWNCSVPADKVAKTPVDFSYWVAANLPLDDYKRLFLLGLNSDIQRLRCELSMLERYTVLCCRISSCNKDIINRCDVFSMSLEGLQGTYVNPSGYVHEIVTSYKACGLLLQNRSSTEQSWFPGYAWTIASCSGCGSHMGWKFTATKRKLQPQQFWGLCRAALRPALCSGREDEQWKPSF</sequence>
<dbReference type="SMART" id="SM00464">
    <property type="entry name" value="LON"/>
    <property type="match status" value="1"/>
</dbReference>
<dbReference type="PROSITE" id="PS51787">
    <property type="entry name" value="LON_N"/>
    <property type="match status" value="1"/>
</dbReference>
<dbReference type="Pfam" id="PF02190">
    <property type="entry name" value="LON_substr_bdg"/>
    <property type="match status" value="1"/>
</dbReference>
<comment type="pathway">
    <text evidence="3">Protein modification; protein ubiquitination.</text>
</comment>
<protein>
    <recommendedName>
        <fullName evidence="5">Protein cereblon</fullName>
    </recommendedName>
    <alternativeName>
        <fullName evidence="12">Protein ohgata</fullName>
    </alternativeName>
</protein>
<keyword evidence="18" id="KW-1185">Reference proteome</keyword>
<evidence type="ECO:0000256" key="3">
    <source>
        <dbReference type="ARBA" id="ARBA00004906"/>
    </source>
</evidence>
<evidence type="ECO:0000313" key="18">
    <source>
        <dbReference type="Proteomes" id="UP000694941"/>
    </source>
</evidence>
<dbReference type="InterPro" id="IPR004910">
    <property type="entry name" value="Yippee/Mis18/Cereblon"/>
</dbReference>
<evidence type="ECO:0000313" key="19">
    <source>
        <dbReference type="RefSeq" id="XP_013790742.1"/>
    </source>
</evidence>
<dbReference type="Proteomes" id="UP000694941">
    <property type="component" value="Unplaced"/>
</dbReference>
<comment type="subcellular location">
    <subcellularLocation>
        <location evidence="2">Cytoplasm</location>
    </subcellularLocation>
    <subcellularLocation>
        <location evidence="1">Nucleus</location>
    </subcellularLocation>
</comment>
<organism evidence="18 19">
    <name type="scientific">Limulus polyphemus</name>
    <name type="common">Atlantic horseshoe crab</name>
    <dbReference type="NCBI Taxonomy" id="6850"/>
    <lineage>
        <taxon>Eukaryota</taxon>
        <taxon>Metazoa</taxon>
        <taxon>Ecdysozoa</taxon>
        <taxon>Arthropoda</taxon>
        <taxon>Chelicerata</taxon>
        <taxon>Merostomata</taxon>
        <taxon>Xiphosura</taxon>
        <taxon>Limulidae</taxon>
        <taxon>Limulus</taxon>
    </lineage>
</organism>
<dbReference type="GeneID" id="106474599"/>
<keyword evidence="11" id="KW-0539">Nucleus</keyword>
<name>A0ABM1BXU7_LIMPO</name>
<evidence type="ECO:0000256" key="10">
    <source>
        <dbReference type="ARBA" id="ARBA00022843"/>
    </source>
</evidence>
<dbReference type="Gene3D" id="1.20.58.1480">
    <property type="match status" value="1"/>
</dbReference>
<gene>
    <name evidence="19" type="primary">LOC106474599</name>
</gene>
<dbReference type="Pfam" id="PF03226">
    <property type="entry name" value="Yippee-Mis18"/>
    <property type="match status" value="1"/>
</dbReference>
<evidence type="ECO:0000256" key="1">
    <source>
        <dbReference type="ARBA" id="ARBA00004123"/>
    </source>
</evidence>
<dbReference type="PANTHER" id="PTHR14255">
    <property type="entry name" value="CEREBLON"/>
    <property type="match status" value="1"/>
</dbReference>
<keyword evidence="7" id="KW-0479">Metal-binding</keyword>
<evidence type="ECO:0000256" key="9">
    <source>
        <dbReference type="ARBA" id="ARBA00022833"/>
    </source>
</evidence>
<keyword evidence="9" id="KW-0862">Zinc</keyword>
<evidence type="ECO:0000256" key="6">
    <source>
        <dbReference type="ARBA" id="ARBA00022490"/>
    </source>
</evidence>
<dbReference type="PROSITE" id="PS51788">
    <property type="entry name" value="CULT"/>
    <property type="match status" value="1"/>
</dbReference>
<evidence type="ECO:0000256" key="15">
    <source>
        <dbReference type="SAM" id="MobiDB-lite"/>
    </source>
</evidence>
<dbReference type="RefSeq" id="XP_013790742.1">
    <property type="nucleotide sequence ID" value="XM_013935288.2"/>
</dbReference>
<evidence type="ECO:0000256" key="8">
    <source>
        <dbReference type="ARBA" id="ARBA00022786"/>
    </source>
</evidence>
<evidence type="ECO:0000256" key="12">
    <source>
        <dbReference type="ARBA" id="ARBA00030079"/>
    </source>
</evidence>
<dbReference type="Gene3D" id="2.30.130.40">
    <property type="entry name" value="LON domain-like"/>
    <property type="match status" value="1"/>
</dbReference>
<evidence type="ECO:0000256" key="2">
    <source>
        <dbReference type="ARBA" id="ARBA00004496"/>
    </source>
</evidence>
<dbReference type="InterPro" id="IPR003111">
    <property type="entry name" value="Lon_prtase_N"/>
</dbReference>
<comment type="subunit">
    <text evidence="14">Likely a component of a DCX (DDB1-CUL4-X-box) protein ligase complex. May interact with pic/DDB1.</text>
</comment>
<proteinExistence type="inferred from homology"/>
<evidence type="ECO:0000256" key="5">
    <source>
        <dbReference type="ARBA" id="ARBA00014394"/>
    </source>
</evidence>
<evidence type="ECO:0000259" key="17">
    <source>
        <dbReference type="PROSITE" id="PS51788"/>
    </source>
</evidence>
<keyword evidence="10" id="KW-0832">Ubl conjugation</keyword>
<dbReference type="InterPro" id="IPR046336">
    <property type="entry name" value="Lon_prtase_N_sf"/>
</dbReference>
<reference evidence="19" key="1">
    <citation type="submission" date="2025-08" db="UniProtKB">
        <authorList>
            <consortium name="RefSeq"/>
        </authorList>
    </citation>
    <scope>IDENTIFICATION</scope>
    <source>
        <tissue evidence="19">Muscle</tissue>
    </source>
</reference>
<keyword evidence="8" id="KW-0833">Ubl conjugation pathway</keyword>
<evidence type="ECO:0000256" key="4">
    <source>
        <dbReference type="ARBA" id="ARBA00005293"/>
    </source>
</evidence>
<dbReference type="Gene3D" id="2.170.150.20">
    <property type="entry name" value="Peptide methionine sulfoxide reductase"/>
    <property type="match status" value="1"/>
</dbReference>
<dbReference type="InterPro" id="IPR015947">
    <property type="entry name" value="PUA-like_sf"/>
</dbReference>
<feature type="domain" description="Lon N-terminal" evidence="16">
    <location>
        <begin position="83"/>
        <end position="333"/>
    </location>
</feature>
<dbReference type="CDD" id="cd15777">
    <property type="entry name" value="CRBN_C_like"/>
    <property type="match status" value="1"/>
</dbReference>
<evidence type="ECO:0000256" key="11">
    <source>
        <dbReference type="ARBA" id="ARBA00023242"/>
    </source>
</evidence>
<dbReference type="SUPFAM" id="SSF88697">
    <property type="entry name" value="PUA domain-like"/>
    <property type="match status" value="1"/>
</dbReference>